<dbReference type="PANTHER" id="PTHR22935">
    <property type="entry name" value="PENICILLIN-BINDING PROTEIN"/>
    <property type="match status" value="1"/>
</dbReference>
<evidence type="ECO:0000313" key="6">
    <source>
        <dbReference type="Proteomes" id="UP000738349"/>
    </source>
</evidence>
<dbReference type="InterPro" id="IPR058664">
    <property type="entry name" value="ARB_00930-like_C"/>
</dbReference>
<dbReference type="InterPro" id="IPR051478">
    <property type="entry name" value="Beta-lactamase-like_AB/R"/>
</dbReference>
<dbReference type="OrthoDB" id="10250282at2759"/>
<dbReference type="Pfam" id="PF26335">
    <property type="entry name" value="ARB_00930_C"/>
    <property type="match status" value="1"/>
</dbReference>
<dbReference type="SUPFAM" id="SSF56601">
    <property type="entry name" value="beta-lactamase/transpeptidase-like"/>
    <property type="match status" value="1"/>
</dbReference>
<name>A0A9P9EB62_9HYPO</name>
<evidence type="ECO:0000256" key="2">
    <source>
        <dbReference type="SAM" id="SignalP"/>
    </source>
</evidence>
<dbReference type="InterPro" id="IPR012338">
    <property type="entry name" value="Beta-lactam/transpept-like"/>
</dbReference>
<evidence type="ECO:0000256" key="1">
    <source>
        <dbReference type="ARBA" id="ARBA00038473"/>
    </source>
</evidence>
<gene>
    <name evidence="5" type="ORF">EDB81DRAFT_887742</name>
</gene>
<feature type="chain" id="PRO_5040229952" evidence="2">
    <location>
        <begin position="25"/>
        <end position="607"/>
    </location>
</feature>
<dbReference type="EMBL" id="JAGMUV010000015">
    <property type="protein sequence ID" value="KAH7133934.1"/>
    <property type="molecule type" value="Genomic_DNA"/>
</dbReference>
<sequence length="607" mass="65998">MLIPKSLCRLAEVALLLTLPLTHAWYCPPAGPVLPAAKSPSTSPAIKDAIVDLFAALKLVSETWYPNTAISVAAKSLHEETPFISHHISPIGGLNTTGVTTVDEETVYRISSVSKLFPILALLRLGVSLDDPITKYLPELRSIATDEFPSSITVVDWDHITIGSLASHMSGIAAEFAVDLAAFPFPLGPAFPKLAGDSMPSCAVTGQDPETLPRCTRADFFRRFGIRHPVFAPETTPVYSNIGIFLLSLVVEVISKTPYETFIKETILDPLGMSNTTTSSPPDASWGAIAVNHTSWGLDLGFENPSGGFYTNTKDLLKFGNSILDNTLLDPVTTRRWLKPVAFTDSSGVMVGYSWEIMRTKNVTGDGRTIPANYKSGHLPGYQSALILVPDFDLVLTILVAGPMQEATESLLQHFGSRFMERMIPPLEQAAKDEAAIKYGGTYSDASTNSTMVIKTDEGPGLSVSELTIRGVNMLVDFTGRAARLRLYPSNLKSTGKEAWRSVTSTLTEEEIEFIESGLIWEQATCPTLGTLDRRGYGYKALDEFIFTLSETDQVLGVDFRALGVDLAKVNPKRTAVLSQQTTEDLTRLLKDLLLRLGDETLSASLA</sequence>
<feature type="domain" description="Beta-lactamase-related" evidence="3">
    <location>
        <begin position="96"/>
        <end position="402"/>
    </location>
</feature>
<proteinExistence type="inferred from homology"/>
<dbReference type="InterPro" id="IPR001466">
    <property type="entry name" value="Beta-lactam-related"/>
</dbReference>
<evidence type="ECO:0000259" key="4">
    <source>
        <dbReference type="Pfam" id="PF26335"/>
    </source>
</evidence>
<feature type="signal peptide" evidence="2">
    <location>
        <begin position="1"/>
        <end position="24"/>
    </location>
</feature>
<keyword evidence="6" id="KW-1185">Reference proteome</keyword>
<accession>A0A9P9EB62</accession>
<comment type="caution">
    <text evidence="5">The sequence shown here is derived from an EMBL/GenBank/DDBJ whole genome shotgun (WGS) entry which is preliminary data.</text>
</comment>
<dbReference type="Gene3D" id="3.40.710.10">
    <property type="entry name" value="DD-peptidase/beta-lactamase superfamily"/>
    <property type="match status" value="1"/>
</dbReference>
<dbReference type="Pfam" id="PF00144">
    <property type="entry name" value="Beta-lactamase"/>
    <property type="match status" value="1"/>
</dbReference>
<evidence type="ECO:0000259" key="3">
    <source>
        <dbReference type="Pfam" id="PF00144"/>
    </source>
</evidence>
<organism evidence="5 6">
    <name type="scientific">Dactylonectria macrodidyma</name>
    <dbReference type="NCBI Taxonomy" id="307937"/>
    <lineage>
        <taxon>Eukaryota</taxon>
        <taxon>Fungi</taxon>
        <taxon>Dikarya</taxon>
        <taxon>Ascomycota</taxon>
        <taxon>Pezizomycotina</taxon>
        <taxon>Sordariomycetes</taxon>
        <taxon>Hypocreomycetidae</taxon>
        <taxon>Hypocreales</taxon>
        <taxon>Nectriaceae</taxon>
        <taxon>Dactylonectria</taxon>
    </lineage>
</organism>
<comment type="similarity">
    <text evidence="1">Belongs to the beta-lactamase family.</text>
</comment>
<protein>
    <submittedName>
        <fullName evidence="5">Beta-lactamase/transpeptidase-like protein</fullName>
    </submittedName>
</protein>
<reference evidence="5" key="1">
    <citation type="journal article" date="2021" name="Nat. Commun.">
        <title>Genetic determinants of endophytism in the Arabidopsis root mycobiome.</title>
        <authorList>
            <person name="Mesny F."/>
            <person name="Miyauchi S."/>
            <person name="Thiergart T."/>
            <person name="Pickel B."/>
            <person name="Atanasova L."/>
            <person name="Karlsson M."/>
            <person name="Huettel B."/>
            <person name="Barry K.W."/>
            <person name="Haridas S."/>
            <person name="Chen C."/>
            <person name="Bauer D."/>
            <person name="Andreopoulos W."/>
            <person name="Pangilinan J."/>
            <person name="LaButti K."/>
            <person name="Riley R."/>
            <person name="Lipzen A."/>
            <person name="Clum A."/>
            <person name="Drula E."/>
            <person name="Henrissat B."/>
            <person name="Kohler A."/>
            <person name="Grigoriev I.V."/>
            <person name="Martin F.M."/>
            <person name="Hacquard S."/>
        </authorList>
    </citation>
    <scope>NUCLEOTIDE SEQUENCE</scope>
    <source>
        <strain evidence="5">MPI-CAGE-AT-0147</strain>
    </source>
</reference>
<feature type="domain" description="Beta-lactamase-like ARB-00930-like C-terminal" evidence="4">
    <location>
        <begin position="431"/>
        <end position="570"/>
    </location>
</feature>
<dbReference type="PANTHER" id="PTHR22935:SF95">
    <property type="entry name" value="BETA-LACTAMASE-LIKE 1-RELATED"/>
    <property type="match status" value="1"/>
</dbReference>
<dbReference type="Proteomes" id="UP000738349">
    <property type="component" value="Unassembled WGS sequence"/>
</dbReference>
<keyword evidence="2" id="KW-0732">Signal</keyword>
<evidence type="ECO:0000313" key="5">
    <source>
        <dbReference type="EMBL" id="KAH7133934.1"/>
    </source>
</evidence>
<dbReference type="AlphaFoldDB" id="A0A9P9EB62"/>